<dbReference type="Pfam" id="PF16407">
    <property type="entry name" value="PKD_2"/>
    <property type="match status" value="1"/>
</dbReference>
<dbReference type="EMBL" id="JAKVQD010000004">
    <property type="protein sequence ID" value="MCH4553102.1"/>
    <property type="molecule type" value="Genomic_DNA"/>
</dbReference>
<dbReference type="PROSITE" id="PS51257">
    <property type="entry name" value="PROKAR_LIPOPROTEIN"/>
    <property type="match status" value="1"/>
</dbReference>
<protein>
    <submittedName>
        <fullName evidence="1">PKD-like family lipoprotein</fullName>
    </submittedName>
</protein>
<sequence>MKNINTFIKAMITGVLSVVVVASCSDNSDFVEQFPDINIQVEDIKNVYYYNETLVIDPTITYGEETGENLDFSYQWDLFSENELISVSENKTLEYLLDSIGVMNFNLKVTNNTTNVIQSTTFQINVESVSSQGWYVMKQTAAGNTEIDGFYVSSEIPNYNLVEKTLGAPLEGMPVGFAFSPYYKWKPSEDDVYYSSAPALVAFSEEDGLAYNVNNARTLSTLEDMFFLNPEDQEGQIKSVMISGDKVFMSKGAKVYSMNDGNPAFFPAIEGDYSVEGLATKGSYGNTLAFDSKNERYIMFGSAGYSTSDTIGFFKDQYTDFNNGLEIPVNNMNGQAIFLENTQRGSGYSSTTYAYSLFRKHDDQDALFLYGFDYDKFVEGFYYYYPNPGDYSNYTLYKAGRNNPITFEKRLSHAEYSMLTSAGFYAMNKGNNILYFANSSSIGLYNIDSDTYNPAFIKNIPAGEEITYLKYINTNFSSLDPNFTGLVVATYQSGTDTYKIYRYQLNGLSTVELQDDIKTGPGKVSDVLYVSASSYSWSSQLYQYN</sequence>
<dbReference type="InterPro" id="IPR032183">
    <property type="entry name" value="PKD-like"/>
</dbReference>
<dbReference type="RefSeq" id="WP_240573552.1">
    <property type="nucleotide sequence ID" value="NZ_CP136709.1"/>
</dbReference>
<proteinExistence type="predicted"/>
<accession>A0ABS9RJN8</accession>
<gene>
    <name evidence="1" type="ORF">MKW35_10750</name>
</gene>
<organism evidence="1 2">
    <name type="scientific">Aestuariibaculum lutulentum</name>
    <dbReference type="NCBI Taxonomy" id="2920935"/>
    <lineage>
        <taxon>Bacteria</taxon>
        <taxon>Pseudomonadati</taxon>
        <taxon>Bacteroidota</taxon>
        <taxon>Flavobacteriia</taxon>
        <taxon>Flavobacteriales</taxon>
        <taxon>Flavobacteriaceae</taxon>
    </lineage>
</organism>
<comment type="caution">
    <text evidence="1">The sequence shown here is derived from an EMBL/GenBank/DDBJ whole genome shotgun (WGS) entry which is preliminary data.</text>
</comment>
<evidence type="ECO:0000313" key="1">
    <source>
        <dbReference type="EMBL" id="MCH4553102.1"/>
    </source>
</evidence>
<reference evidence="1" key="1">
    <citation type="submission" date="2022-02" db="EMBL/GenBank/DDBJ databases">
        <title>Aestuariibaculum sp., a marine bacterium isolated from sediment in Guangxi.</title>
        <authorList>
            <person name="Ying J."/>
        </authorList>
    </citation>
    <scope>NUCLEOTIDE SEQUENCE</scope>
    <source>
        <strain evidence="1">L182</strain>
    </source>
</reference>
<name>A0ABS9RJN8_9FLAO</name>
<keyword evidence="2" id="KW-1185">Reference proteome</keyword>
<evidence type="ECO:0000313" key="2">
    <source>
        <dbReference type="Proteomes" id="UP001156141"/>
    </source>
</evidence>
<dbReference type="Proteomes" id="UP001156141">
    <property type="component" value="Unassembled WGS sequence"/>
</dbReference>